<protein>
    <submittedName>
        <fullName evidence="1">Uncharacterized protein</fullName>
    </submittedName>
</protein>
<gene>
    <name evidence="1" type="ORF">Goshw_020386</name>
</gene>
<keyword evidence="2" id="KW-1185">Reference proteome</keyword>
<evidence type="ECO:0000313" key="2">
    <source>
        <dbReference type="Proteomes" id="UP000593576"/>
    </source>
</evidence>
<reference evidence="1 2" key="1">
    <citation type="journal article" date="2019" name="Genome Biol. Evol.">
        <title>Insights into the evolution of the New World diploid cottons (Gossypium, subgenus Houzingenia) based on genome sequencing.</title>
        <authorList>
            <person name="Grover C.E."/>
            <person name="Arick M.A. 2nd"/>
            <person name="Thrash A."/>
            <person name="Conover J.L."/>
            <person name="Sanders W.S."/>
            <person name="Peterson D.G."/>
            <person name="Frelichowski J.E."/>
            <person name="Scheffler J.A."/>
            <person name="Scheffler B.E."/>
            <person name="Wendel J.F."/>
        </authorList>
    </citation>
    <scope>NUCLEOTIDE SEQUENCE [LARGE SCALE GENOMIC DNA]</scope>
    <source>
        <strain evidence="1">1</strain>
        <tissue evidence="1">Leaf</tissue>
    </source>
</reference>
<dbReference type="OrthoDB" id="991689at2759"/>
<dbReference type="AlphaFoldDB" id="A0A7J9N485"/>
<proteinExistence type="predicted"/>
<sequence>MCPADAWFRHKICHLISFAIHMFKAHSPTLVAHFFNHLNSNSKGLSSLEPSWSSSIATLLSHSTTTLERPLCHATLKPSRIAENSASRTEPLPIDLQKLATQLGNESRRTPPIEDQTPDTFEAPYVFNLVHPKAGGLQLK</sequence>
<dbReference type="EMBL" id="JABFAF010268090">
    <property type="protein sequence ID" value="MBA0877409.1"/>
    <property type="molecule type" value="Genomic_DNA"/>
</dbReference>
<dbReference type="Proteomes" id="UP000593576">
    <property type="component" value="Unassembled WGS sequence"/>
</dbReference>
<comment type="caution">
    <text evidence="1">The sequence shown here is derived from an EMBL/GenBank/DDBJ whole genome shotgun (WGS) entry which is preliminary data.</text>
</comment>
<organism evidence="1 2">
    <name type="scientific">Gossypium schwendimanii</name>
    <name type="common">Cotton</name>
    <dbReference type="NCBI Taxonomy" id="34291"/>
    <lineage>
        <taxon>Eukaryota</taxon>
        <taxon>Viridiplantae</taxon>
        <taxon>Streptophyta</taxon>
        <taxon>Embryophyta</taxon>
        <taxon>Tracheophyta</taxon>
        <taxon>Spermatophyta</taxon>
        <taxon>Magnoliopsida</taxon>
        <taxon>eudicotyledons</taxon>
        <taxon>Gunneridae</taxon>
        <taxon>Pentapetalae</taxon>
        <taxon>rosids</taxon>
        <taxon>malvids</taxon>
        <taxon>Malvales</taxon>
        <taxon>Malvaceae</taxon>
        <taxon>Malvoideae</taxon>
        <taxon>Gossypium</taxon>
    </lineage>
</organism>
<name>A0A7J9N485_GOSSC</name>
<accession>A0A7J9N485</accession>
<evidence type="ECO:0000313" key="1">
    <source>
        <dbReference type="EMBL" id="MBA0877409.1"/>
    </source>
</evidence>